<dbReference type="CDD" id="cd15482">
    <property type="entry name" value="Sialidase_non-viral"/>
    <property type="match status" value="1"/>
</dbReference>
<reference evidence="1 2" key="1">
    <citation type="submission" date="2019-06" db="EMBL/GenBank/DDBJ databases">
        <title>Nitrosomonas stercoris KYUHI-S whole genome shotgun sequence.</title>
        <authorList>
            <person name="Nakagawa T."/>
            <person name="Tsuchiya Y."/>
            <person name="Takahashi R."/>
        </authorList>
    </citation>
    <scope>NUCLEOTIDE SEQUENCE [LARGE SCALE GENOMIC DNA]</scope>
    <source>
        <strain evidence="1 2">KYUHI-S</strain>
    </source>
</reference>
<dbReference type="InterPro" id="IPR036278">
    <property type="entry name" value="Sialidase_sf"/>
</dbReference>
<evidence type="ECO:0008006" key="3">
    <source>
        <dbReference type="Google" id="ProtNLM"/>
    </source>
</evidence>
<dbReference type="EMBL" id="AP019755">
    <property type="protein sequence ID" value="BBL34351.1"/>
    <property type="molecule type" value="Genomic_DNA"/>
</dbReference>
<sequence length="414" mass="45663">MSIKQFITTIFMTTTLMVLPFVQATEHAQAAEPAIGHKHDMSKMWADMRARTVGMAVSMAADEQGKLWLARMQDGHIWVSHSEDGGKHFSSEVQVNPQPEAILAENQNRPKIMVRNGVIAITWVQALPKVFTSNVRFARSIDGGKTFSAPVTVNDDHEETSHGFSTLTLDDQGRITVVWFDGRVRNAAVKHGQEYNGSTVYYAVSEDGGASFSANRKLADHACECCRISMTLGLDDTPFVFWRHIFDGTMRDFALARMGAEPKVVRASEEGWAINACPHHGGDIAADTAGGVHLAWFTGNPEHPGLFYRRIDGEKMTTTPPHAFGDLDFQPGHPAISAHGEQIFLAWREFDGNQYRMMTSISTDRGNTWSEARIVATTSGAADLPVFVDNADQPLVVWNSAQEGVRLFDARGDL</sequence>
<accession>A0A4Y1YMU8</accession>
<name>A0A4Y1YMU8_9PROT</name>
<keyword evidence="2" id="KW-1185">Reference proteome</keyword>
<proteinExistence type="predicted"/>
<gene>
    <name evidence="1" type="ORF">Nstercoris_00582</name>
</gene>
<protein>
    <recommendedName>
        <fullName evidence="3">Sialidase domain-containing protein</fullName>
    </recommendedName>
</protein>
<dbReference type="Proteomes" id="UP000316473">
    <property type="component" value="Chromosome"/>
</dbReference>
<dbReference type="SUPFAM" id="SSF50939">
    <property type="entry name" value="Sialidases"/>
    <property type="match status" value="1"/>
</dbReference>
<evidence type="ECO:0000313" key="1">
    <source>
        <dbReference type="EMBL" id="BBL34351.1"/>
    </source>
</evidence>
<dbReference type="KEGG" id="nst:Nstercoris_00582"/>
<dbReference type="Gene3D" id="2.120.10.10">
    <property type="match status" value="1"/>
</dbReference>
<evidence type="ECO:0000313" key="2">
    <source>
        <dbReference type="Proteomes" id="UP000316473"/>
    </source>
</evidence>
<organism evidence="1 2">
    <name type="scientific">Nitrosomonas stercoris</name>
    <dbReference type="NCBI Taxonomy" id="1444684"/>
    <lineage>
        <taxon>Bacteria</taxon>
        <taxon>Pseudomonadati</taxon>
        <taxon>Pseudomonadota</taxon>
        <taxon>Betaproteobacteria</taxon>
        <taxon>Nitrosomonadales</taxon>
        <taxon>Nitrosomonadaceae</taxon>
        <taxon>Nitrosomonas</taxon>
    </lineage>
</organism>
<dbReference type="AlphaFoldDB" id="A0A4Y1YMU8"/>